<reference evidence="1 2" key="1">
    <citation type="submission" date="2024-02" db="EMBL/GenBank/DDBJ databases">
        <title>Comparative Genomic Analysis of Flavobacterium Species Causing Columnaris Disease of Freshwater Fish in Thailand: Insights into Virulence and Resistance Mechanisms.</title>
        <authorList>
            <person name="Nguyen D."/>
            <person name="Chokmangmeepisarn P."/>
            <person name="Khianchaikhan K."/>
            <person name="Morishita M."/>
            <person name="Bunnoy A."/>
            <person name="Rodkhum C."/>
        </authorList>
    </citation>
    <scope>NUCLEOTIDE SEQUENCE [LARGE SCALE GENOMIC DNA]</scope>
    <source>
        <strain evidence="1 2">CNRT2201</strain>
    </source>
</reference>
<keyword evidence="2" id="KW-1185">Reference proteome</keyword>
<proteinExistence type="predicted"/>
<comment type="caution">
    <text evidence="1">The sequence shown here is derived from an EMBL/GenBank/DDBJ whole genome shotgun (WGS) entry which is preliminary data.</text>
</comment>
<dbReference type="EMBL" id="JAZGZP010000020">
    <property type="protein sequence ID" value="MFK7001783.1"/>
    <property type="molecule type" value="Genomic_DNA"/>
</dbReference>
<accession>A0ABW8PBG4</accession>
<dbReference type="RefSeq" id="WP_165624188.1">
    <property type="nucleotide sequence ID" value="NZ_CP067377.1"/>
</dbReference>
<name>A0ABW8PBG4_9FLAO</name>
<sequence length="56" mass="6532">MDFFFLGIIELKIWFKASINDKNYNAPLISKDSVGKIRTFGLQLYRSIKTGKLEVY</sequence>
<dbReference type="Proteomes" id="UP001621706">
    <property type="component" value="Unassembled WGS sequence"/>
</dbReference>
<protein>
    <submittedName>
        <fullName evidence="1">Uncharacterized protein</fullName>
    </submittedName>
</protein>
<gene>
    <name evidence="1" type="ORF">V3I07_12860</name>
</gene>
<evidence type="ECO:0000313" key="1">
    <source>
        <dbReference type="EMBL" id="MFK7001783.1"/>
    </source>
</evidence>
<evidence type="ECO:0000313" key="2">
    <source>
        <dbReference type="Proteomes" id="UP001621706"/>
    </source>
</evidence>
<dbReference type="GeneID" id="96800577"/>
<organism evidence="1 2">
    <name type="scientific">Flavobacterium oreochromis</name>
    <dbReference type="NCBI Taxonomy" id="2906078"/>
    <lineage>
        <taxon>Bacteria</taxon>
        <taxon>Pseudomonadati</taxon>
        <taxon>Bacteroidota</taxon>
        <taxon>Flavobacteriia</taxon>
        <taxon>Flavobacteriales</taxon>
        <taxon>Flavobacteriaceae</taxon>
        <taxon>Flavobacterium</taxon>
    </lineage>
</organism>